<sequence>MTHPNDALAFAGFAGCASDREFHWHLGSDTPSQWNRWPGLASWIWHPDPDCSVRPLDGPDIVRDLVMGGGWLILGDSISEGHFFSLSCTLFPHVIATPNYTQNPYFDRAWPQHLYLSPSSPLIPLLQKEGFPPGYSIADTPLVTFRRVDLLMSQEELNELYVDEWLEREDGEALGDSETVEMSPEGEENPYAPLFSTEQAWSLSPSEYLPLFLSPSSPPSHLHYSTLILSTAGHWTTTLLHAFRDESLGDDAGYGIAGVLGFFERAMAVWAGRVQEAVDEYNRGKSLIFVLFSNSSLQSTKPTSRRPKTVVVRAYLPGHEDCHDQREPWTEVLPYRWKWYNWPWVGEFNRVFENILSSPSYPDIHFLPIDRPARLRPDAHATGDCLHIIAGPGVLEGWTHYMWHYVTREVGAWVR</sequence>
<name>F8NUS9_SERL9</name>
<dbReference type="OrthoDB" id="630188at2759"/>
<proteinExistence type="predicted"/>
<dbReference type="HOGENOM" id="CLU_039311_0_0_1"/>
<dbReference type="EMBL" id="GL945433">
    <property type="protein sequence ID" value="EGO25937.1"/>
    <property type="molecule type" value="Genomic_DNA"/>
</dbReference>
<protein>
    <submittedName>
        <fullName evidence="1">Uncharacterized protein</fullName>
    </submittedName>
</protein>
<reference evidence="1" key="1">
    <citation type="submission" date="2011-04" db="EMBL/GenBank/DDBJ databases">
        <title>Evolution of plant cell wall degrading machinery underlies the functional diversity of forest fungi.</title>
        <authorList>
            <consortium name="US DOE Joint Genome Institute (JGI-PGF)"/>
            <person name="Eastwood D.C."/>
            <person name="Floudas D."/>
            <person name="Binder M."/>
            <person name="Majcherczyk A."/>
            <person name="Schneider P."/>
            <person name="Aerts A."/>
            <person name="Asiegbu F.O."/>
            <person name="Baker S.E."/>
            <person name="Barry K."/>
            <person name="Bendiksby M."/>
            <person name="Blumentritt M."/>
            <person name="Coutinho P.M."/>
            <person name="Cullen D."/>
            <person name="Cullen D."/>
            <person name="Gathman A."/>
            <person name="Goodell B."/>
            <person name="Henrissat B."/>
            <person name="Ihrmark K."/>
            <person name="Kauserud H."/>
            <person name="Kohler A."/>
            <person name="LaButti K."/>
            <person name="Lapidus A."/>
            <person name="Lavin J.L."/>
            <person name="Lee Y.-H."/>
            <person name="Lindquist E."/>
            <person name="Lilly W."/>
            <person name="Lucas S."/>
            <person name="Morin E."/>
            <person name="Murat C."/>
            <person name="Oguiza J.A."/>
            <person name="Park J."/>
            <person name="Pisabarro A.G."/>
            <person name="Riley R."/>
            <person name="Rosling A."/>
            <person name="Salamov A."/>
            <person name="Schmidt O."/>
            <person name="Schmutz J."/>
            <person name="Skrede I."/>
            <person name="Stenlid J."/>
            <person name="Wiebenga A."/>
            <person name="Xie X."/>
            <person name="Kues U."/>
            <person name="Hibbett D.S."/>
            <person name="Hoffmeister D."/>
            <person name="Hogberg N."/>
            <person name="Martin F."/>
            <person name="Grigoriev I.V."/>
            <person name="Watkinson S.C."/>
        </authorList>
    </citation>
    <scope>NUCLEOTIDE SEQUENCE</scope>
    <source>
        <strain evidence="1">S7.9</strain>
    </source>
</reference>
<accession>F8NUS9</accession>
<dbReference type="Proteomes" id="UP000008064">
    <property type="component" value="Unassembled WGS sequence"/>
</dbReference>
<gene>
    <name evidence="1" type="ORF">SERLADRAFT_448845</name>
</gene>
<organism>
    <name type="scientific">Serpula lacrymans var. lacrymans (strain S7.9)</name>
    <name type="common">Dry rot fungus</name>
    <dbReference type="NCBI Taxonomy" id="578457"/>
    <lineage>
        <taxon>Eukaryota</taxon>
        <taxon>Fungi</taxon>
        <taxon>Dikarya</taxon>
        <taxon>Basidiomycota</taxon>
        <taxon>Agaricomycotina</taxon>
        <taxon>Agaricomycetes</taxon>
        <taxon>Agaricomycetidae</taxon>
        <taxon>Boletales</taxon>
        <taxon>Coniophorineae</taxon>
        <taxon>Serpulaceae</taxon>
        <taxon>Serpula</taxon>
    </lineage>
</organism>
<dbReference type="KEGG" id="sla:SERLADRAFT_448845"/>
<evidence type="ECO:0000313" key="1">
    <source>
        <dbReference type="EMBL" id="EGO25937.1"/>
    </source>
</evidence>
<dbReference type="GeneID" id="18816505"/>
<dbReference type="AlphaFoldDB" id="F8NUS9"/>
<dbReference type="RefSeq" id="XP_007318059.1">
    <property type="nucleotide sequence ID" value="XM_007317997.1"/>
</dbReference>